<keyword evidence="1" id="KW-0328">Glycosyltransferase</keyword>
<keyword evidence="5" id="KW-1185">Reference proteome</keyword>
<reference evidence="4 5" key="1">
    <citation type="submission" date="2020-08" db="EMBL/GenBank/DDBJ databases">
        <title>A novel species.</title>
        <authorList>
            <person name="Gao J."/>
        </authorList>
    </citation>
    <scope>NUCLEOTIDE SEQUENCE [LARGE SCALE GENOMIC DNA]</scope>
    <source>
        <strain evidence="4 5">CRPJ-33</strain>
    </source>
</reference>
<organism evidence="4 5">
    <name type="scientific">Streptomyces genisteinicus</name>
    <dbReference type="NCBI Taxonomy" id="2768068"/>
    <lineage>
        <taxon>Bacteria</taxon>
        <taxon>Bacillati</taxon>
        <taxon>Actinomycetota</taxon>
        <taxon>Actinomycetes</taxon>
        <taxon>Kitasatosporales</taxon>
        <taxon>Streptomycetaceae</taxon>
        <taxon>Streptomyces</taxon>
    </lineage>
</organism>
<dbReference type="Gene3D" id="3.40.50.2000">
    <property type="entry name" value="Glycogen Phosphorylase B"/>
    <property type="match status" value="2"/>
</dbReference>
<dbReference type="AlphaFoldDB" id="A0A7H0HQW5"/>
<dbReference type="PANTHER" id="PTHR45947">
    <property type="entry name" value="SULFOQUINOVOSYL TRANSFERASE SQD2"/>
    <property type="match status" value="1"/>
</dbReference>
<dbReference type="InterPro" id="IPR028098">
    <property type="entry name" value="Glyco_trans_4-like_N"/>
</dbReference>
<evidence type="ECO:0000313" key="4">
    <source>
        <dbReference type="EMBL" id="QNP62931.1"/>
    </source>
</evidence>
<evidence type="ECO:0000313" key="5">
    <source>
        <dbReference type="Proteomes" id="UP000516230"/>
    </source>
</evidence>
<dbReference type="GO" id="GO:0016757">
    <property type="term" value="F:glycosyltransferase activity"/>
    <property type="evidence" value="ECO:0007669"/>
    <property type="project" value="UniProtKB-KW"/>
</dbReference>
<proteinExistence type="predicted"/>
<dbReference type="PANTHER" id="PTHR45947:SF3">
    <property type="entry name" value="SULFOQUINOVOSYL TRANSFERASE SQD2"/>
    <property type="match status" value="1"/>
</dbReference>
<evidence type="ECO:0000259" key="3">
    <source>
        <dbReference type="Pfam" id="PF13579"/>
    </source>
</evidence>
<dbReference type="Proteomes" id="UP000516230">
    <property type="component" value="Chromosome"/>
</dbReference>
<dbReference type="Pfam" id="PF13692">
    <property type="entry name" value="Glyco_trans_1_4"/>
    <property type="match status" value="1"/>
</dbReference>
<dbReference type="EMBL" id="CP060825">
    <property type="protein sequence ID" value="QNP62931.1"/>
    <property type="molecule type" value="Genomic_DNA"/>
</dbReference>
<dbReference type="SUPFAM" id="SSF53756">
    <property type="entry name" value="UDP-Glycosyltransferase/glycogen phosphorylase"/>
    <property type="match status" value="1"/>
</dbReference>
<evidence type="ECO:0000256" key="2">
    <source>
        <dbReference type="ARBA" id="ARBA00022679"/>
    </source>
</evidence>
<dbReference type="InterPro" id="IPR050194">
    <property type="entry name" value="Glycosyltransferase_grp1"/>
</dbReference>
<protein>
    <submittedName>
        <fullName evidence="4">Glycosyltransferase family 4 protein</fullName>
    </submittedName>
</protein>
<dbReference type="KEGG" id="sgj:IAG43_08245"/>
<keyword evidence="2 4" id="KW-0808">Transferase</keyword>
<dbReference type="Pfam" id="PF13579">
    <property type="entry name" value="Glyco_trans_4_4"/>
    <property type="match status" value="1"/>
</dbReference>
<dbReference type="RefSeq" id="WP_187740102.1">
    <property type="nucleotide sequence ID" value="NZ_CP060825.1"/>
</dbReference>
<sequence>MNTILQITAYYPPQLGGIERVAESLVAGLGRHHDVRVVTTTLGSGAAPRHVRDGRVTVLRHRAVEFAHTAIAPGVLLSLLRAPRGSVMHVHAPFGLFPELVALAARVRRQRFVVHYHLDAGASGPLGVLLPAYKKHVLGRVLRAAAAVIVLTERQSAFVRERYGVRPERVFVVPNGVGGDYFMPPRPVTGRPLRLLFVGRLCPQKNVGRLLDALRLARQPVALRVVGDGEQRAGLQARAARLGLDVTFAGPLHGPDLVRAYAEADAFVLSSDREGMALSALEAMAASLPVVATDVPGNTELLRGVGLLAAPEPAALAAAVDRVASDPALRTRLARRSARAATAYSWEAAVRRVEDVYARALP</sequence>
<gene>
    <name evidence="4" type="ORF">IAG43_08245</name>
</gene>
<name>A0A7H0HQW5_9ACTN</name>
<accession>A0A7H0HQW5</accession>
<feature type="domain" description="Glycosyltransferase subfamily 4-like N-terminal" evidence="3">
    <location>
        <begin position="16"/>
        <end position="176"/>
    </location>
</feature>
<evidence type="ECO:0000256" key="1">
    <source>
        <dbReference type="ARBA" id="ARBA00022676"/>
    </source>
</evidence>
<dbReference type="CDD" id="cd03801">
    <property type="entry name" value="GT4_PimA-like"/>
    <property type="match status" value="1"/>
</dbReference>
<dbReference type="GO" id="GO:1901137">
    <property type="term" value="P:carbohydrate derivative biosynthetic process"/>
    <property type="evidence" value="ECO:0007669"/>
    <property type="project" value="UniProtKB-ARBA"/>
</dbReference>